<dbReference type="EMBL" id="AUYC01000024">
    <property type="protein sequence ID" value="KZN64046.1"/>
    <property type="molecule type" value="Genomic_DNA"/>
</dbReference>
<accession>A0A167L7R1</accession>
<name>A0A167L7R1_9GAMM</name>
<dbReference type="Proteomes" id="UP000076486">
    <property type="component" value="Unassembled WGS sequence"/>
</dbReference>
<evidence type="ECO:0000313" key="2">
    <source>
        <dbReference type="Proteomes" id="UP000076486"/>
    </source>
</evidence>
<gene>
    <name evidence="1" type="ORF">N473_15710</name>
</gene>
<dbReference type="AlphaFoldDB" id="A0A167L7R1"/>
<protein>
    <submittedName>
        <fullName evidence="1">Uncharacterized protein</fullName>
    </submittedName>
</protein>
<dbReference type="RefSeq" id="WP_063367758.1">
    <property type="nucleotide sequence ID" value="NZ_AUYC01000024.1"/>
</dbReference>
<reference evidence="1 2" key="1">
    <citation type="submission" date="2013-07" db="EMBL/GenBank/DDBJ databases">
        <title>Comparative Genomic and Metabolomic Analysis of Twelve Strains of Pseudoalteromonas luteoviolacea.</title>
        <authorList>
            <person name="Vynne N.G."/>
            <person name="Mansson M."/>
            <person name="Gram L."/>
        </authorList>
    </citation>
    <scope>NUCLEOTIDE SEQUENCE [LARGE SCALE GENOMIC DNA]</scope>
    <source>
        <strain evidence="1 2">CPMOR-1</strain>
    </source>
</reference>
<organism evidence="1 2">
    <name type="scientific">Pseudoalteromonas luteoviolacea CPMOR-1</name>
    <dbReference type="NCBI Taxonomy" id="1365248"/>
    <lineage>
        <taxon>Bacteria</taxon>
        <taxon>Pseudomonadati</taxon>
        <taxon>Pseudomonadota</taxon>
        <taxon>Gammaproteobacteria</taxon>
        <taxon>Alteromonadales</taxon>
        <taxon>Pseudoalteromonadaceae</taxon>
        <taxon>Pseudoalteromonas</taxon>
    </lineage>
</organism>
<comment type="caution">
    <text evidence="1">The sequence shown here is derived from an EMBL/GenBank/DDBJ whole genome shotgun (WGS) entry which is preliminary data.</text>
</comment>
<sequence length="122" mass="14153">MTNIKVLRKELRTWGEFWASKESTEGYARKSNVEKVKESCELGGIFSSTLYLHNQGADNIFIPPHIQRLTDRVERLSKDCKLAIVGKYVKGFNNKELKSWACFPEVKSVEFWILRAETELLQ</sequence>
<dbReference type="PATRIC" id="fig|1365248.3.peg.2054"/>
<evidence type="ECO:0000313" key="1">
    <source>
        <dbReference type="EMBL" id="KZN64046.1"/>
    </source>
</evidence>
<proteinExistence type="predicted"/>